<feature type="transmembrane region" description="Helical" evidence="2">
    <location>
        <begin position="6"/>
        <end position="23"/>
    </location>
</feature>
<feature type="region of interest" description="Disordered" evidence="1">
    <location>
        <begin position="368"/>
        <end position="387"/>
    </location>
</feature>
<keyword evidence="4" id="KW-1185">Reference proteome</keyword>
<dbReference type="Proteomes" id="UP001642484">
    <property type="component" value="Unassembled WGS sequence"/>
</dbReference>
<name>A0ABP0RMQ6_9DINO</name>
<proteinExistence type="predicted"/>
<organism evidence="3 4">
    <name type="scientific">Durusdinium trenchii</name>
    <dbReference type="NCBI Taxonomy" id="1381693"/>
    <lineage>
        <taxon>Eukaryota</taxon>
        <taxon>Sar</taxon>
        <taxon>Alveolata</taxon>
        <taxon>Dinophyceae</taxon>
        <taxon>Suessiales</taxon>
        <taxon>Symbiodiniaceae</taxon>
        <taxon>Durusdinium</taxon>
    </lineage>
</organism>
<evidence type="ECO:0000313" key="3">
    <source>
        <dbReference type="EMBL" id="CAK9101896.1"/>
    </source>
</evidence>
<feature type="transmembrane region" description="Helical" evidence="2">
    <location>
        <begin position="190"/>
        <end position="208"/>
    </location>
</feature>
<accession>A0ABP0RMQ6</accession>
<dbReference type="EMBL" id="CAXAMN010026284">
    <property type="protein sequence ID" value="CAK9101896.1"/>
    <property type="molecule type" value="Genomic_DNA"/>
</dbReference>
<reference evidence="3 4" key="1">
    <citation type="submission" date="2024-02" db="EMBL/GenBank/DDBJ databases">
        <authorList>
            <person name="Chen Y."/>
            <person name="Shah S."/>
            <person name="Dougan E. K."/>
            <person name="Thang M."/>
            <person name="Chan C."/>
        </authorList>
    </citation>
    <scope>NUCLEOTIDE SEQUENCE [LARGE SCALE GENOMIC DNA]</scope>
</reference>
<gene>
    <name evidence="3" type="ORF">CCMP2556_LOCUS48007</name>
</gene>
<evidence type="ECO:0000256" key="1">
    <source>
        <dbReference type="SAM" id="MobiDB-lite"/>
    </source>
</evidence>
<comment type="caution">
    <text evidence="3">The sequence shown here is derived from an EMBL/GenBank/DDBJ whole genome shotgun (WGS) entry which is preliminary data.</text>
</comment>
<sequence>MCWSLEVTLAFAAAETLALLALVGRARRYDRANAFLILPLVLQEWLQVILWMHIGETATECDGTNQAASAWVAYVVCAVPAWISLQPLLGAPHELSDEHRQMCRSFVAMAILCGLCGALVQLLGSSFRWMSSVCTYVGPWHHQIWPVMNIQYNIFPGFLGSLIGKVLSAGNLLLYMICSIGGFLAHRPSYVLPAMVGLSAELLILVLGPEWGSFWCFQASGLSFVALLEPWLFESLGEPNLMQALMGGQGCGDPNMSCDFQSNKWFQSTRSASQASGFTRLGPGAWWPFFRPKHAPGERGPTSLPTERLRSDGLRCAPRPRSRLRGRRETARWRRRRWGRRKRKTLWCRPRASKFSLQIYRASERDGSSRSLRCESTAGSVPPTSPHYTLRPTADVGINSPLYSLASRTRLHRKKSTRVKEQQITSKQ</sequence>
<keyword evidence="2" id="KW-0812">Transmembrane</keyword>
<feature type="transmembrane region" description="Helical" evidence="2">
    <location>
        <begin position="35"/>
        <end position="54"/>
    </location>
</feature>
<evidence type="ECO:0000313" key="4">
    <source>
        <dbReference type="Proteomes" id="UP001642484"/>
    </source>
</evidence>
<feature type="transmembrane region" description="Helical" evidence="2">
    <location>
        <begin position="66"/>
        <end position="85"/>
    </location>
</feature>
<feature type="transmembrane region" description="Helical" evidence="2">
    <location>
        <begin position="106"/>
        <end position="130"/>
    </location>
</feature>
<protein>
    <submittedName>
        <fullName evidence="3">Uncharacterized protein</fullName>
    </submittedName>
</protein>
<keyword evidence="2" id="KW-1133">Transmembrane helix</keyword>
<feature type="transmembrane region" description="Helical" evidence="2">
    <location>
        <begin position="150"/>
        <end position="178"/>
    </location>
</feature>
<evidence type="ECO:0000256" key="2">
    <source>
        <dbReference type="SAM" id="Phobius"/>
    </source>
</evidence>
<keyword evidence="2" id="KW-0472">Membrane</keyword>